<sequence>MDTTDDLLTIDEVFAALSEAGVTSSIQMTRTWVREGKLEGAFMPKGARNRKEGWRVPRASVEAFIQSRRPERGQIDQLQEEVQRLTLELMSTRRRAAQFSQNEARQLAIKERVYQTIRDITANGRAYIPEHAQLVLDIVTGDVSKLTDKQLYLLCDQLLALSPQLLDGDDITTHR</sequence>
<dbReference type="STRING" id="1356854.N007_21275"/>
<accession>A0A9E6ZL21</accession>
<organism evidence="1 2">
    <name type="scientific">Alicyclobacillus acidoterrestris (strain ATCC 49025 / DSM 3922 / CIP 106132 / NCIMB 13137 / GD3B)</name>
    <dbReference type="NCBI Taxonomy" id="1356854"/>
    <lineage>
        <taxon>Bacteria</taxon>
        <taxon>Bacillati</taxon>
        <taxon>Bacillota</taxon>
        <taxon>Bacilli</taxon>
        <taxon>Bacillales</taxon>
        <taxon>Alicyclobacillaceae</taxon>
        <taxon>Alicyclobacillus</taxon>
    </lineage>
</organism>
<proteinExistence type="predicted"/>
<dbReference type="EMBL" id="CP080467">
    <property type="protein sequence ID" value="UNO47249.1"/>
    <property type="molecule type" value="Genomic_DNA"/>
</dbReference>
<keyword evidence="2" id="KW-1185">Reference proteome</keyword>
<evidence type="ECO:0000313" key="1">
    <source>
        <dbReference type="EMBL" id="UNO47249.1"/>
    </source>
</evidence>
<gene>
    <name evidence="1" type="ORF">K1I37_10905</name>
</gene>
<dbReference type="AlphaFoldDB" id="T0BYN5"/>
<dbReference type="eggNOG" id="ENOG5033IGE">
    <property type="taxonomic scope" value="Bacteria"/>
</dbReference>
<dbReference type="Proteomes" id="UP000829401">
    <property type="component" value="Chromosome"/>
</dbReference>
<protein>
    <submittedName>
        <fullName evidence="1">Helix-turn-helix domain-containing protein</fullName>
    </submittedName>
</protein>
<dbReference type="RefSeq" id="WP_021295563.1">
    <property type="nucleotide sequence ID" value="NZ_AURB01000087.1"/>
</dbReference>
<reference evidence="2" key="1">
    <citation type="journal article" date="2022" name="G3 (Bethesda)">
        <title>Unveiling the complete genome sequence of Alicyclobacillus acidoterrestris DSM 3922T, a taint-producing strain.</title>
        <authorList>
            <person name="Leonardo I.C."/>
            <person name="Barreto Crespo M.T."/>
            <person name="Gaspar F.B."/>
        </authorList>
    </citation>
    <scope>NUCLEOTIDE SEQUENCE [LARGE SCALE GENOMIC DNA]</scope>
    <source>
        <strain evidence="2">DSM 3922</strain>
    </source>
</reference>
<evidence type="ECO:0000313" key="2">
    <source>
        <dbReference type="Proteomes" id="UP000829401"/>
    </source>
</evidence>
<dbReference type="KEGG" id="aaco:K1I37_10905"/>
<accession>T0BYN5</accession>
<dbReference type="OrthoDB" id="2967938at2"/>
<name>T0BYN5_ALIAG</name>